<reference evidence="2 3" key="1">
    <citation type="submission" date="2015-04" db="EMBL/GenBank/DDBJ databases">
        <title>Complete genome sequence of Schizopora paradoxa KUC8140, a cosmopolitan wood degrader in East Asia.</title>
        <authorList>
            <consortium name="DOE Joint Genome Institute"/>
            <person name="Min B."/>
            <person name="Park H."/>
            <person name="Jang Y."/>
            <person name="Kim J.-J."/>
            <person name="Kim K.H."/>
            <person name="Pangilinan J."/>
            <person name="Lipzen A."/>
            <person name="Riley R."/>
            <person name="Grigoriev I.V."/>
            <person name="Spatafora J.W."/>
            <person name="Choi I.-G."/>
        </authorList>
    </citation>
    <scope>NUCLEOTIDE SEQUENCE [LARGE SCALE GENOMIC DNA]</scope>
    <source>
        <strain evidence="2 3">KUC8140</strain>
    </source>
</reference>
<gene>
    <name evidence="2" type="ORF">SCHPADRAFT_70026</name>
</gene>
<evidence type="ECO:0000256" key="1">
    <source>
        <dbReference type="SAM" id="MobiDB-lite"/>
    </source>
</evidence>
<feature type="region of interest" description="Disordered" evidence="1">
    <location>
        <begin position="147"/>
        <end position="231"/>
    </location>
</feature>
<feature type="region of interest" description="Disordered" evidence="1">
    <location>
        <begin position="26"/>
        <end position="49"/>
    </location>
</feature>
<name>A0A0H2S4Y6_9AGAM</name>
<feature type="region of interest" description="Disordered" evidence="1">
    <location>
        <begin position="379"/>
        <end position="423"/>
    </location>
</feature>
<feature type="compositionally biased region" description="Low complexity" evidence="1">
    <location>
        <begin position="250"/>
        <end position="262"/>
    </location>
</feature>
<organism evidence="2 3">
    <name type="scientific">Schizopora paradoxa</name>
    <dbReference type="NCBI Taxonomy" id="27342"/>
    <lineage>
        <taxon>Eukaryota</taxon>
        <taxon>Fungi</taxon>
        <taxon>Dikarya</taxon>
        <taxon>Basidiomycota</taxon>
        <taxon>Agaricomycotina</taxon>
        <taxon>Agaricomycetes</taxon>
        <taxon>Hymenochaetales</taxon>
        <taxon>Schizoporaceae</taxon>
        <taxon>Schizopora</taxon>
    </lineage>
</organism>
<feature type="compositionally biased region" description="Polar residues" evidence="1">
    <location>
        <begin position="171"/>
        <end position="207"/>
    </location>
</feature>
<feature type="region of interest" description="Disordered" evidence="1">
    <location>
        <begin position="248"/>
        <end position="347"/>
    </location>
</feature>
<evidence type="ECO:0000313" key="2">
    <source>
        <dbReference type="EMBL" id="KLO19315.1"/>
    </source>
</evidence>
<protein>
    <submittedName>
        <fullName evidence="2">Uncharacterized protein</fullName>
    </submittedName>
</protein>
<feature type="compositionally biased region" description="Basic and acidic residues" evidence="1">
    <location>
        <begin position="222"/>
        <end position="231"/>
    </location>
</feature>
<dbReference type="InParanoid" id="A0A0H2S4Y6"/>
<dbReference type="EMBL" id="KQ085887">
    <property type="protein sequence ID" value="KLO19315.1"/>
    <property type="molecule type" value="Genomic_DNA"/>
</dbReference>
<feature type="compositionally biased region" description="Basic and acidic residues" evidence="1">
    <location>
        <begin position="321"/>
        <end position="332"/>
    </location>
</feature>
<keyword evidence="3" id="KW-1185">Reference proteome</keyword>
<sequence length="447" mass="49143">METPHPQDLVTSRFPSWMACRDDPFRCDLPGPMPVRQPDRKKACKPRPMSLRFPRRKIVHRLDSADREPPPIPLKVPRTSVGSPVEDLVNSPHDSDDTEESDGTPSLHGVVLGELSVTREVDVEKRSPLLLPIDLAYAIATLGSFPEDERSPEIKSVISPSSDGAEGAHVNDQQTSNPMFFCESPTQYSSKRFSLASSLDNQSQSDVRPSLGSRSDCMGSEETARPLSQKEEVVEFDAARAMENLSKRLSMSPSCSAPASSSYRRHKDLHKGKHRLSVASSSSQLYVDGQSSHSPRSYTHGSNSVESESESDTSSLGLRARAKEESSSDRSRSTRSQAQMKDREEQRLRHINGLGFLRTTRSLDRKLLFGFGNARNATSDSFSVHSVPSEGLSKALSGSTGTTPQKRPTTPRSKQSESVARCQSRASGLWGKFKDYMPAGSLNTSYS</sequence>
<dbReference type="AlphaFoldDB" id="A0A0H2S4Y6"/>
<feature type="region of interest" description="Disordered" evidence="1">
    <location>
        <begin position="62"/>
        <end position="108"/>
    </location>
</feature>
<feature type="compositionally biased region" description="Polar residues" evidence="1">
    <location>
        <begin position="278"/>
        <end position="301"/>
    </location>
</feature>
<proteinExistence type="predicted"/>
<dbReference type="Proteomes" id="UP000053477">
    <property type="component" value="Unassembled WGS sequence"/>
</dbReference>
<evidence type="ECO:0000313" key="3">
    <source>
        <dbReference type="Proteomes" id="UP000053477"/>
    </source>
</evidence>
<feature type="compositionally biased region" description="Polar residues" evidence="1">
    <location>
        <begin position="396"/>
        <end position="418"/>
    </location>
</feature>
<accession>A0A0H2S4Y6</accession>
<feature type="compositionally biased region" description="Basic residues" evidence="1">
    <location>
        <begin position="263"/>
        <end position="276"/>
    </location>
</feature>